<evidence type="ECO:0000256" key="11">
    <source>
        <dbReference type="ARBA" id="ARBA00023303"/>
    </source>
</evidence>
<dbReference type="GO" id="GO:0005886">
    <property type="term" value="C:plasma membrane"/>
    <property type="evidence" value="ECO:0007669"/>
    <property type="project" value="TreeGrafter"/>
</dbReference>
<dbReference type="InterPro" id="IPR001873">
    <property type="entry name" value="ENaC"/>
</dbReference>
<organism evidence="14 15">
    <name type="scientific">Asbolus verrucosus</name>
    <name type="common">Desert ironclad beetle</name>
    <dbReference type="NCBI Taxonomy" id="1661398"/>
    <lineage>
        <taxon>Eukaryota</taxon>
        <taxon>Metazoa</taxon>
        <taxon>Ecdysozoa</taxon>
        <taxon>Arthropoda</taxon>
        <taxon>Hexapoda</taxon>
        <taxon>Insecta</taxon>
        <taxon>Pterygota</taxon>
        <taxon>Neoptera</taxon>
        <taxon>Endopterygota</taxon>
        <taxon>Coleoptera</taxon>
        <taxon>Polyphaga</taxon>
        <taxon>Cucujiformia</taxon>
        <taxon>Tenebrionidae</taxon>
        <taxon>Pimeliinae</taxon>
        <taxon>Asbolus</taxon>
    </lineage>
</organism>
<keyword evidence="5 12" id="KW-0812">Transmembrane</keyword>
<gene>
    <name evidence="14" type="ORF">BDFB_012837</name>
</gene>
<evidence type="ECO:0000256" key="5">
    <source>
        <dbReference type="ARBA" id="ARBA00022692"/>
    </source>
</evidence>
<accession>A0A482VE94</accession>
<dbReference type="Pfam" id="PF00858">
    <property type="entry name" value="ASC"/>
    <property type="match status" value="1"/>
</dbReference>
<dbReference type="Proteomes" id="UP000292052">
    <property type="component" value="Unassembled WGS sequence"/>
</dbReference>
<evidence type="ECO:0000256" key="6">
    <source>
        <dbReference type="ARBA" id="ARBA00022989"/>
    </source>
</evidence>
<proteinExistence type="inferred from homology"/>
<keyword evidence="4 12" id="KW-0894">Sodium channel</keyword>
<protein>
    <submittedName>
        <fullName evidence="14">ASC domain containing protein</fullName>
    </submittedName>
</protein>
<evidence type="ECO:0000256" key="13">
    <source>
        <dbReference type="SAM" id="Phobius"/>
    </source>
</evidence>
<dbReference type="OrthoDB" id="6021021at2759"/>
<evidence type="ECO:0000256" key="8">
    <source>
        <dbReference type="ARBA" id="ARBA00023065"/>
    </source>
</evidence>
<keyword evidence="3 12" id="KW-0813">Transport</keyword>
<dbReference type="EMBL" id="QDEB01111878">
    <property type="protein sequence ID" value="RZB41735.1"/>
    <property type="molecule type" value="Genomic_DNA"/>
</dbReference>
<feature type="non-terminal residue" evidence="14">
    <location>
        <position position="1"/>
    </location>
</feature>
<evidence type="ECO:0000256" key="3">
    <source>
        <dbReference type="ARBA" id="ARBA00022448"/>
    </source>
</evidence>
<name>A0A482VE94_ASBVE</name>
<comment type="caution">
    <text evidence="14">The sequence shown here is derived from an EMBL/GenBank/DDBJ whole genome shotgun (WGS) entry which is preliminary data.</text>
</comment>
<sequence length="366" mass="42763">FLNNTSLHGLKYISNERTIVERLWWLISFCISLSMCVTLIINTWIKWEQSPVLINFASNRTPLLQITFPAITICFDNNINKEKFNFSDYHQKYLNNKLTQKSDIQFLTRLDELLYVCRWHFTTKSCNTVFSPTITNLGFCFAFNMLNRNDLFTDDFYIPDDYYGQQKQISGWDVDDGYKEMSNVGTFPHRTMSPSPLNSLEIGTLSYLGETCERKETKENFKVLLHHPTEFPRAGILESHLLTLPFNKSVDILIKPENIMTSSELKGLKPYRKKCYHAKEGNLQFFKIYTRQNCLTECIANQTLSKLGCIPFYMPCKSNSVCIYQYTPSVRESVVTLRHSPSVPNDGHSYLRIYFEDMEFISIERK</sequence>
<evidence type="ECO:0000256" key="2">
    <source>
        <dbReference type="ARBA" id="ARBA00007193"/>
    </source>
</evidence>
<evidence type="ECO:0000256" key="1">
    <source>
        <dbReference type="ARBA" id="ARBA00004141"/>
    </source>
</evidence>
<evidence type="ECO:0000256" key="4">
    <source>
        <dbReference type="ARBA" id="ARBA00022461"/>
    </source>
</evidence>
<evidence type="ECO:0000313" key="15">
    <source>
        <dbReference type="Proteomes" id="UP000292052"/>
    </source>
</evidence>
<feature type="transmembrane region" description="Helical" evidence="13">
    <location>
        <begin position="23"/>
        <end position="45"/>
    </location>
</feature>
<dbReference type="PANTHER" id="PTHR11690">
    <property type="entry name" value="AMILORIDE-SENSITIVE SODIUM CHANNEL-RELATED"/>
    <property type="match status" value="1"/>
</dbReference>
<evidence type="ECO:0000256" key="9">
    <source>
        <dbReference type="ARBA" id="ARBA00023136"/>
    </source>
</evidence>
<evidence type="ECO:0000256" key="12">
    <source>
        <dbReference type="RuleBase" id="RU000679"/>
    </source>
</evidence>
<keyword evidence="15" id="KW-1185">Reference proteome</keyword>
<reference evidence="14 15" key="1">
    <citation type="submission" date="2017-03" db="EMBL/GenBank/DDBJ databases">
        <title>Genome of the blue death feigning beetle - Asbolus verrucosus.</title>
        <authorList>
            <person name="Rider S.D."/>
        </authorList>
    </citation>
    <scope>NUCLEOTIDE SEQUENCE [LARGE SCALE GENOMIC DNA]</scope>
    <source>
        <strain evidence="14">Butters</strain>
        <tissue evidence="14">Head and leg muscle</tissue>
    </source>
</reference>
<evidence type="ECO:0000313" key="14">
    <source>
        <dbReference type="EMBL" id="RZB41735.1"/>
    </source>
</evidence>
<dbReference type="GO" id="GO:0015280">
    <property type="term" value="F:ligand-gated sodium channel activity"/>
    <property type="evidence" value="ECO:0007669"/>
    <property type="project" value="TreeGrafter"/>
</dbReference>
<keyword evidence="6 13" id="KW-1133">Transmembrane helix</keyword>
<evidence type="ECO:0000256" key="10">
    <source>
        <dbReference type="ARBA" id="ARBA00023201"/>
    </source>
</evidence>
<keyword evidence="9 13" id="KW-0472">Membrane</keyword>
<dbReference type="Gene3D" id="1.10.287.820">
    <property type="entry name" value="Acid-sensing ion channel domain"/>
    <property type="match status" value="1"/>
</dbReference>
<keyword evidence="8 12" id="KW-0406">Ion transport</keyword>
<feature type="non-terminal residue" evidence="14">
    <location>
        <position position="366"/>
    </location>
</feature>
<dbReference type="PANTHER" id="PTHR11690:SF288">
    <property type="entry name" value="AMILORIDE-SENSITIVE NA+ CHANNEL-RELATED"/>
    <property type="match status" value="1"/>
</dbReference>
<keyword evidence="11 12" id="KW-0407">Ion channel</keyword>
<keyword evidence="10 12" id="KW-0739">Sodium transport</keyword>
<dbReference type="AlphaFoldDB" id="A0A482VE94"/>
<comment type="similarity">
    <text evidence="2 12">Belongs to the amiloride-sensitive sodium channel (TC 1.A.6) family.</text>
</comment>
<keyword evidence="7" id="KW-0915">Sodium</keyword>
<comment type="subcellular location">
    <subcellularLocation>
        <location evidence="1">Membrane</location>
        <topology evidence="1">Multi-pass membrane protein</topology>
    </subcellularLocation>
</comment>
<evidence type="ECO:0000256" key="7">
    <source>
        <dbReference type="ARBA" id="ARBA00023053"/>
    </source>
</evidence>